<dbReference type="EMBL" id="JAEVFJ010000011">
    <property type="protein sequence ID" value="KAH8101708.1"/>
    <property type="molecule type" value="Genomic_DNA"/>
</dbReference>
<dbReference type="Proteomes" id="UP000813824">
    <property type="component" value="Unassembled WGS sequence"/>
</dbReference>
<protein>
    <submittedName>
        <fullName evidence="2">Uncharacterized protein</fullName>
    </submittedName>
</protein>
<keyword evidence="1" id="KW-0472">Membrane</keyword>
<accession>A0A8K0USL5</accession>
<sequence>MDSEFLVFPPDTQCFLQNTLDFADCENDCGCPLTQDMVNFLNLTLSTKTYLQSYCLNPPSDDTCSFGFCDNPDISGILVRVSSYVTTLCLSIMLFYSPQDATSALWSQVLTMYSLLLTVGISIARHNLSRLYALLAVVLSGAPLSIYLVFYAIASFWYRRHRLALIFGDGQLVPRLLVIGAGILWLILLVISLVNTGHVKFSQPSCDEMYKNLGFIYVLPFVMFEVMLQSQPAIGVALIAPMIITAVTFCIAIFLQRKAIWREGERWSPRFGRIWSITGREYPFTHFMLVVLVPTLYWVTVIELACVTFSAGKGDIASYGQILACFVALPPIVAIIQLYPKFFKWFLNLVWVRAITGNRGIRDVEQKNMAADTSLDDITPGGNRLKAEVEIYNIASASSSGPGIPYHNKQ</sequence>
<keyword evidence="1" id="KW-0812">Transmembrane</keyword>
<feature type="transmembrane region" description="Helical" evidence="1">
    <location>
        <begin position="177"/>
        <end position="197"/>
    </location>
</feature>
<evidence type="ECO:0000256" key="1">
    <source>
        <dbReference type="SAM" id="Phobius"/>
    </source>
</evidence>
<evidence type="ECO:0000313" key="2">
    <source>
        <dbReference type="EMBL" id="KAH8101708.1"/>
    </source>
</evidence>
<organism evidence="2 3">
    <name type="scientific">Cristinia sonorae</name>
    <dbReference type="NCBI Taxonomy" id="1940300"/>
    <lineage>
        <taxon>Eukaryota</taxon>
        <taxon>Fungi</taxon>
        <taxon>Dikarya</taxon>
        <taxon>Basidiomycota</taxon>
        <taxon>Agaricomycotina</taxon>
        <taxon>Agaricomycetes</taxon>
        <taxon>Agaricomycetidae</taxon>
        <taxon>Agaricales</taxon>
        <taxon>Pleurotineae</taxon>
        <taxon>Stephanosporaceae</taxon>
        <taxon>Cristinia</taxon>
    </lineage>
</organism>
<keyword evidence="3" id="KW-1185">Reference proteome</keyword>
<gene>
    <name evidence="2" type="ORF">BXZ70DRAFT_931613</name>
</gene>
<feature type="transmembrane region" description="Helical" evidence="1">
    <location>
        <begin position="234"/>
        <end position="255"/>
    </location>
</feature>
<feature type="transmembrane region" description="Helical" evidence="1">
    <location>
        <begin position="209"/>
        <end position="228"/>
    </location>
</feature>
<evidence type="ECO:0000313" key="3">
    <source>
        <dbReference type="Proteomes" id="UP000813824"/>
    </source>
</evidence>
<keyword evidence="1" id="KW-1133">Transmembrane helix</keyword>
<feature type="transmembrane region" description="Helical" evidence="1">
    <location>
        <begin position="287"/>
        <end position="310"/>
    </location>
</feature>
<dbReference type="OrthoDB" id="3234297at2759"/>
<reference evidence="2" key="1">
    <citation type="journal article" date="2021" name="New Phytol.">
        <title>Evolutionary innovations through gain and loss of genes in the ectomycorrhizal Boletales.</title>
        <authorList>
            <person name="Wu G."/>
            <person name="Miyauchi S."/>
            <person name="Morin E."/>
            <person name="Kuo A."/>
            <person name="Drula E."/>
            <person name="Varga T."/>
            <person name="Kohler A."/>
            <person name="Feng B."/>
            <person name="Cao Y."/>
            <person name="Lipzen A."/>
            <person name="Daum C."/>
            <person name="Hundley H."/>
            <person name="Pangilinan J."/>
            <person name="Johnson J."/>
            <person name="Barry K."/>
            <person name="LaButti K."/>
            <person name="Ng V."/>
            <person name="Ahrendt S."/>
            <person name="Min B."/>
            <person name="Choi I.G."/>
            <person name="Park H."/>
            <person name="Plett J.M."/>
            <person name="Magnuson J."/>
            <person name="Spatafora J.W."/>
            <person name="Nagy L.G."/>
            <person name="Henrissat B."/>
            <person name="Grigoriev I.V."/>
            <person name="Yang Z.L."/>
            <person name="Xu J."/>
            <person name="Martin F.M."/>
        </authorList>
    </citation>
    <scope>NUCLEOTIDE SEQUENCE</scope>
    <source>
        <strain evidence="2">KKN 215</strain>
    </source>
</reference>
<feature type="transmembrane region" description="Helical" evidence="1">
    <location>
        <begin position="103"/>
        <end position="124"/>
    </location>
</feature>
<dbReference type="AlphaFoldDB" id="A0A8K0USL5"/>
<name>A0A8K0USL5_9AGAR</name>
<comment type="caution">
    <text evidence="2">The sequence shown here is derived from an EMBL/GenBank/DDBJ whole genome shotgun (WGS) entry which is preliminary data.</text>
</comment>
<proteinExistence type="predicted"/>
<feature type="transmembrane region" description="Helical" evidence="1">
    <location>
        <begin position="316"/>
        <end position="339"/>
    </location>
</feature>
<feature type="transmembrane region" description="Helical" evidence="1">
    <location>
        <begin position="131"/>
        <end position="157"/>
    </location>
</feature>